<name>A0ABW8API7_9ACTN</name>
<dbReference type="Proteomes" id="UP001612915">
    <property type="component" value="Unassembled WGS sequence"/>
</dbReference>
<dbReference type="PANTHER" id="PTHR43095">
    <property type="entry name" value="SUGAR KINASE"/>
    <property type="match status" value="1"/>
</dbReference>
<dbReference type="RefSeq" id="WP_398281584.1">
    <property type="nucleotide sequence ID" value="NZ_JBITLV010000004.1"/>
</dbReference>
<dbReference type="InterPro" id="IPR043129">
    <property type="entry name" value="ATPase_NBD"/>
</dbReference>
<dbReference type="EMBL" id="JBITLV010000004">
    <property type="protein sequence ID" value="MFI7588290.1"/>
    <property type="molecule type" value="Genomic_DNA"/>
</dbReference>
<protein>
    <submittedName>
        <fullName evidence="5">FGGY family carbohydrate kinase</fullName>
    </submittedName>
</protein>
<keyword evidence="6" id="KW-1185">Reference proteome</keyword>
<evidence type="ECO:0000256" key="1">
    <source>
        <dbReference type="ARBA" id="ARBA00009156"/>
    </source>
</evidence>
<evidence type="ECO:0000313" key="6">
    <source>
        <dbReference type="Proteomes" id="UP001612915"/>
    </source>
</evidence>
<dbReference type="Pfam" id="PF00370">
    <property type="entry name" value="FGGY_N"/>
    <property type="match status" value="1"/>
</dbReference>
<keyword evidence="2" id="KW-0808">Transferase</keyword>
<proteinExistence type="inferred from homology"/>
<evidence type="ECO:0000256" key="3">
    <source>
        <dbReference type="ARBA" id="ARBA00022777"/>
    </source>
</evidence>
<keyword evidence="3 5" id="KW-0418">Kinase</keyword>
<sequence>MAHGRLLGLDIGTSRIKALLIDENGHSIRVSAAETPFGLSAGGTEMSAGALLAAAREAITGLGDLTGVQGVGIASLGESGTFVRDDGPADLPVIAWHDPRGAGTARRLVEVFGDDALVAWTGRPARPVSTIAKIGWLAGSGADLSGVFVGVAGLLNWYLTGEFAQERSLAATSGAYDPIAGRYLPQVFEAVGLGGVRFAPVSPAGTVHGKIHADGAHWSGLPAGIPVTLAGHDHPVGAVGAGAGVGRVTDSMGSGEPLLIALPREVSIDGLRADLATVGGDTTVTAWPAADAPAVLWEQIRPGLGLARLAALLGHERGDLERAAASVGPQTPWSATRLRHLERPGDGDEELFARLAAAGAADDPGPTWAAVLDGYAELTSAAERALRTHSGTTEPTLVIGGGMRSARWMAAKQARSTHGLLLVDEAEATARGAALLAGVAAGVWAGQGDFPRPAGQLLPGAR</sequence>
<dbReference type="InterPro" id="IPR050406">
    <property type="entry name" value="FGGY_Carb_Kinase"/>
</dbReference>
<organism evidence="5 6">
    <name type="scientific">Spongisporangium articulatum</name>
    <dbReference type="NCBI Taxonomy" id="3362603"/>
    <lineage>
        <taxon>Bacteria</taxon>
        <taxon>Bacillati</taxon>
        <taxon>Actinomycetota</taxon>
        <taxon>Actinomycetes</taxon>
        <taxon>Kineosporiales</taxon>
        <taxon>Kineosporiaceae</taxon>
        <taxon>Spongisporangium</taxon>
    </lineage>
</organism>
<evidence type="ECO:0000256" key="2">
    <source>
        <dbReference type="ARBA" id="ARBA00022679"/>
    </source>
</evidence>
<comment type="caution">
    <text evidence="5">The sequence shown here is derived from an EMBL/GenBank/DDBJ whole genome shotgun (WGS) entry which is preliminary data.</text>
</comment>
<dbReference type="SUPFAM" id="SSF53067">
    <property type="entry name" value="Actin-like ATPase domain"/>
    <property type="match status" value="2"/>
</dbReference>
<comment type="similarity">
    <text evidence="1">Belongs to the FGGY kinase family.</text>
</comment>
<dbReference type="InterPro" id="IPR018484">
    <property type="entry name" value="FGGY_N"/>
</dbReference>
<dbReference type="Gene3D" id="3.30.420.40">
    <property type="match status" value="2"/>
</dbReference>
<evidence type="ECO:0000259" key="4">
    <source>
        <dbReference type="Pfam" id="PF00370"/>
    </source>
</evidence>
<accession>A0ABW8API7</accession>
<evidence type="ECO:0000313" key="5">
    <source>
        <dbReference type="EMBL" id="MFI7588290.1"/>
    </source>
</evidence>
<reference evidence="5 6" key="1">
    <citation type="submission" date="2024-10" db="EMBL/GenBank/DDBJ databases">
        <title>The Natural Products Discovery Center: Release of the First 8490 Sequenced Strains for Exploring Actinobacteria Biosynthetic Diversity.</title>
        <authorList>
            <person name="Kalkreuter E."/>
            <person name="Kautsar S.A."/>
            <person name="Yang D."/>
            <person name="Bader C.D."/>
            <person name="Teijaro C.N."/>
            <person name="Fluegel L."/>
            <person name="Davis C.M."/>
            <person name="Simpson J.R."/>
            <person name="Lauterbach L."/>
            <person name="Steele A.D."/>
            <person name="Gui C."/>
            <person name="Meng S."/>
            <person name="Li G."/>
            <person name="Viehrig K."/>
            <person name="Ye F."/>
            <person name="Su P."/>
            <person name="Kiefer A.F."/>
            <person name="Nichols A."/>
            <person name="Cepeda A.J."/>
            <person name="Yan W."/>
            <person name="Fan B."/>
            <person name="Jiang Y."/>
            <person name="Adhikari A."/>
            <person name="Zheng C.-J."/>
            <person name="Schuster L."/>
            <person name="Cowan T.M."/>
            <person name="Smanski M.J."/>
            <person name="Chevrette M.G."/>
            <person name="De Carvalho L.P.S."/>
            <person name="Shen B."/>
        </authorList>
    </citation>
    <scope>NUCLEOTIDE SEQUENCE [LARGE SCALE GENOMIC DNA]</scope>
    <source>
        <strain evidence="5 6">NPDC049639</strain>
    </source>
</reference>
<feature type="domain" description="Carbohydrate kinase FGGY N-terminal" evidence="4">
    <location>
        <begin position="7"/>
        <end position="240"/>
    </location>
</feature>
<dbReference type="GO" id="GO:0016301">
    <property type="term" value="F:kinase activity"/>
    <property type="evidence" value="ECO:0007669"/>
    <property type="project" value="UniProtKB-KW"/>
</dbReference>
<gene>
    <name evidence="5" type="ORF">ACIB24_14570</name>
</gene>